<reference evidence="1" key="2">
    <citation type="submission" date="2020-06" db="EMBL/GenBank/DDBJ databases">
        <title>Helianthus annuus Genome sequencing and assembly Release 2.</title>
        <authorList>
            <person name="Gouzy J."/>
            <person name="Langlade N."/>
            <person name="Munos S."/>
        </authorList>
    </citation>
    <scope>NUCLEOTIDE SEQUENCE</scope>
    <source>
        <tissue evidence="1">Leaves</tissue>
    </source>
</reference>
<accession>A0A9K3IDN3</accession>
<name>A0A9K3IDN3_HELAN</name>
<dbReference type="Gramene" id="mRNA:HanXRQr2_Chr08g0332581">
    <property type="protein sequence ID" value="mRNA:HanXRQr2_Chr08g0332581"/>
    <property type="gene ID" value="HanXRQr2_Chr08g0332581"/>
</dbReference>
<comment type="caution">
    <text evidence="1">The sequence shown here is derived from an EMBL/GenBank/DDBJ whole genome shotgun (WGS) entry which is preliminary data.</text>
</comment>
<dbReference type="EMBL" id="MNCJ02000323">
    <property type="protein sequence ID" value="KAF5794832.1"/>
    <property type="molecule type" value="Genomic_DNA"/>
</dbReference>
<dbReference type="AlphaFoldDB" id="A0A9K3IDN3"/>
<organism evidence="1 2">
    <name type="scientific">Helianthus annuus</name>
    <name type="common">Common sunflower</name>
    <dbReference type="NCBI Taxonomy" id="4232"/>
    <lineage>
        <taxon>Eukaryota</taxon>
        <taxon>Viridiplantae</taxon>
        <taxon>Streptophyta</taxon>
        <taxon>Embryophyta</taxon>
        <taxon>Tracheophyta</taxon>
        <taxon>Spermatophyta</taxon>
        <taxon>Magnoliopsida</taxon>
        <taxon>eudicotyledons</taxon>
        <taxon>Gunneridae</taxon>
        <taxon>Pentapetalae</taxon>
        <taxon>asterids</taxon>
        <taxon>campanulids</taxon>
        <taxon>Asterales</taxon>
        <taxon>Asteraceae</taxon>
        <taxon>Asteroideae</taxon>
        <taxon>Heliantheae alliance</taxon>
        <taxon>Heliantheae</taxon>
        <taxon>Helianthus</taxon>
    </lineage>
</organism>
<reference evidence="1" key="1">
    <citation type="journal article" date="2017" name="Nature">
        <title>The sunflower genome provides insights into oil metabolism, flowering and Asterid evolution.</title>
        <authorList>
            <person name="Badouin H."/>
            <person name="Gouzy J."/>
            <person name="Grassa C.J."/>
            <person name="Murat F."/>
            <person name="Staton S.E."/>
            <person name="Cottret L."/>
            <person name="Lelandais-Briere C."/>
            <person name="Owens G.L."/>
            <person name="Carrere S."/>
            <person name="Mayjonade B."/>
            <person name="Legrand L."/>
            <person name="Gill N."/>
            <person name="Kane N.C."/>
            <person name="Bowers J.E."/>
            <person name="Hubner S."/>
            <person name="Bellec A."/>
            <person name="Berard A."/>
            <person name="Berges H."/>
            <person name="Blanchet N."/>
            <person name="Boniface M.C."/>
            <person name="Brunel D."/>
            <person name="Catrice O."/>
            <person name="Chaidir N."/>
            <person name="Claudel C."/>
            <person name="Donnadieu C."/>
            <person name="Faraut T."/>
            <person name="Fievet G."/>
            <person name="Helmstetter N."/>
            <person name="King M."/>
            <person name="Knapp S.J."/>
            <person name="Lai Z."/>
            <person name="Le Paslier M.C."/>
            <person name="Lippi Y."/>
            <person name="Lorenzon L."/>
            <person name="Mandel J.R."/>
            <person name="Marage G."/>
            <person name="Marchand G."/>
            <person name="Marquand E."/>
            <person name="Bret-Mestries E."/>
            <person name="Morien E."/>
            <person name="Nambeesan S."/>
            <person name="Nguyen T."/>
            <person name="Pegot-Espagnet P."/>
            <person name="Pouilly N."/>
            <person name="Raftis F."/>
            <person name="Sallet E."/>
            <person name="Schiex T."/>
            <person name="Thomas J."/>
            <person name="Vandecasteele C."/>
            <person name="Vares D."/>
            <person name="Vear F."/>
            <person name="Vautrin S."/>
            <person name="Crespi M."/>
            <person name="Mangin B."/>
            <person name="Burke J.M."/>
            <person name="Salse J."/>
            <person name="Munos S."/>
            <person name="Vincourt P."/>
            <person name="Rieseberg L.H."/>
            <person name="Langlade N.B."/>
        </authorList>
    </citation>
    <scope>NUCLEOTIDE SEQUENCE</scope>
    <source>
        <tissue evidence="1">Leaves</tissue>
    </source>
</reference>
<protein>
    <submittedName>
        <fullName evidence="1">Uncharacterized protein</fullName>
    </submittedName>
</protein>
<evidence type="ECO:0000313" key="1">
    <source>
        <dbReference type="EMBL" id="KAF5794832.1"/>
    </source>
</evidence>
<evidence type="ECO:0000313" key="2">
    <source>
        <dbReference type="Proteomes" id="UP000215914"/>
    </source>
</evidence>
<keyword evidence="2" id="KW-1185">Reference proteome</keyword>
<sequence length="48" mass="5823">MIELYRKRYRSVEWTSQWRLAFVGRALKVTKGILRMAVKQVLKNRTQL</sequence>
<proteinExistence type="predicted"/>
<gene>
    <name evidence="1" type="ORF">HanXRQr2_Chr08g0332581</name>
</gene>
<dbReference type="Proteomes" id="UP000215914">
    <property type="component" value="Unassembled WGS sequence"/>
</dbReference>